<proteinExistence type="predicted"/>
<dbReference type="InParanoid" id="A0A059D0I0"/>
<dbReference type="Gramene" id="KCW83735">
    <property type="protein sequence ID" value="KCW83735"/>
    <property type="gene ID" value="EUGRSUZ_B00606"/>
</dbReference>
<name>A0A059D0I0_EUCGR</name>
<reference evidence="1" key="1">
    <citation type="submission" date="2013-07" db="EMBL/GenBank/DDBJ databases">
        <title>The genome of Eucalyptus grandis.</title>
        <authorList>
            <person name="Schmutz J."/>
            <person name="Hayes R."/>
            <person name="Myburg A."/>
            <person name="Tuskan G."/>
            <person name="Grattapaglia D."/>
            <person name="Rokhsar D.S."/>
        </authorList>
    </citation>
    <scope>NUCLEOTIDE SEQUENCE</scope>
    <source>
        <tissue evidence="1">Leaf extractions</tissue>
    </source>
</reference>
<gene>
    <name evidence="1" type="ORF">EUGRSUZ_B00606</name>
</gene>
<organism evidence="1">
    <name type="scientific">Eucalyptus grandis</name>
    <name type="common">Flooded gum</name>
    <dbReference type="NCBI Taxonomy" id="71139"/>
    <lineage>
        <taxon>Eukaryota</taxon>
        <taxon>Viridiplantae</taxon>
        <taxon>Streptophyta</taxon>
        <taxon>Embryophyta</taxon>
        <taxon>Tracheophyta</taxon>
        <taxon>Spermatophyta</taxon>
        <taxon>Magnoliopsida</taxon>
        <taxon>eudicotyledons</taxon>
        <taxon>Gunneridae</taxon>
        <taxon>Pentapetalae</taxon>
        <taxon>rosids</taxon>
        <taxon>malvids</taxon>
        <taxon>Myrtales</taxon>
        <taxon>Myrtaceae</taxon>
        <taxon>Myrtoideae</taxon>
        <taxon>Eucalypteae</taxon>
        <taxon>Eucalyptus</taxon>
    </lineage>
</organism>
<accession>A0A059D0I0</accession>
<dbReference type="AlphaFoldDB" id="A0A059D0I0"/>
<evidence type="ECO:0000313" key="1">
    <source>
        <dbReference type="EMBL" id="KCW83735.1"/>
    </source>
</evidence>
<protein>
    <submittedName>
        <fullName evidence="1">Uncharacterized protein</fullName>
    </submittedName>
</protein>
<sequence>MLSYVKVSQVLSILQIEFVYATVGLASPEGWTLILKVKDASLAVQLRGKWQEDDDIRKYKDKTIPHAY</sequence>
<dbReference type="EMBL" id="KK198754">
    <property type="protein sequence ID" value="KCW83735.1"/>
    <property type="molecule type" value="Genomic_DNA"/>
</dbReference>